<dbReference type="PROSITE" id="PS51257">
    <property type="entry name" value="PROKAR_LIPOPROTEIN"/>
    <property type="match status" value="1"/>
</dbReference>
<reference evidence="1 2" key="1">
    <citation type="submission" date="2020-08" db="EMBL/GenBank/DDBJ databases">
        <title>Genomic Encyclopedia of Type Strains, Phase IV (KMG-IV): sequencing the most valuable type-strain genomes for metagenomic binning, comparative biology and taxonomic classification.</title>
        <authorList>
            <person name="Goeker M."/>
        </authorList>
    </citation>
    <scope>NUCLEOTIDE SEQUENCE [LARGE SCALE GENOMIC DNA]</scope>
    <source>
        <strain evidence="1 2">DSM 15581</strain>
    </source>
</reference>
<gene>
    <name evidence="1" type="ORF">GGR47_002259</name>
</gene>
<organism evidence="1 2">
    <name type="scientific">Sphingomonas aquatilis</name>
    <dbReference type="NCBI Taxonomy" id="93063"/>
    <lineage>
        <taxon>Bacteria</taxon>
        <taxon>Pseudomonadati</taxon>
        <taxon>Pseudomonadota</taxon>
        <taxon>Alphaproteobacteria</taxon>
        <taxon>Sphingomonadales</taxon>
        <taxon>Sphingomonadaceae</taxon>
        <taxon>Sphingomonas</taxon>
    </lineage>
</organism>
<comment type="caution">
    <text evidence="1">The sequence shown here is derived from an EMBL/GenBank/DDBJ whole genome shotgun (WGS) entry which is preliminary data.</text>
</comment>
<accession>A0AAW3TQQ0</accession>
<keyword evidence="2" id="KW-1185">Reference proteome</keyword>
<dbReference type="EMBL" id="JACIDB010000004">
    <property type="protein sequence ID" value="MBB3876013.1"/>
    <property type="molecule type" value="Genomic_DNA"/>
</dbReference>
<dbReference type="RefSeq" id="WP_221204750.1">
    <property type="nucleotide sequence ID" value="NZ_JACIDB010000004.1"/>
</dbReference>
<proteinExistence type="predicted"/>
<evidence type="ECO:0000313" key="1">
    <source>
        <dbReference type="EMBL" id="MBB3876013.1"/>
    </source>
</evidence>
<dbReference type="Proteomes" id="UP000528945">
    <property type="component" value="Unassembled WGS sequence"/>
</dbReference>
<sequence length="140" mass="14876">MRISDCPLAAGRVVAGTALLLLAACGDRSAGTANNRPLTNAESDQRRAADDVDLILCAHGSDALRRTCTVERTREDRGLVLTVRHDDGGFHRLRVTQDGRGVIAADGAEAARVSIIDPKSIEVAIGSDRYRLPATIASTR</sequence>
<evidence type="ECO:0008006" key="3">
    <source>
        <dbReference type="Google" id="ProtNLM"/>
    </source>
</evidence>
<protein>
    <recommendedName>
        <fullName evidence="3">Lipoprotein</fullName>
    </recommendedName>
</protein>
<evidence type="ECO:0000313" key="2">
    <source>
        <dbReference type="Proteomes" id="UP000528945"/>
    </source>
</evidence>
<dbReference type="AlphaFoldDB" id="A0AAW3TQQ0"/>
<name>A0AAW3TQQ0_9SPHN</name>